<sequence length="1031" mass="114657">MKSILRIRNLKQCGITALMLISFSLIQAQSLGISGNVTADGKPIPGVNIIVKGTNNGTITNFDGNYQINAKTNDVLLFSYIGFKTKEITVGNNTTINLVLEIDSSELDEVVVVGYGTQRKIEVTGAVNNVKAEDIIRTAVSDIGTALQGQVAGVNIQASSGRPGEAANVQIRGLGSVNSSALGPLYVVDGVPLGNSDPGIAPEQIESIDILKDGASASIYGVRGANGVILIKTKRGTAGKLTIDLTTYTGIQNITSGTPLMNTLQQMYAEEVKLEALGLAPLIFFFNPNALDYNSDFVAEVQNDNAITQNYNLQLSGGNEDLTLSFNTNYFDQKGVLINSGFNRLSNRLTGEFKKGKFKAFATIGFTKENREEEPWSLYEYAIGQRPWQPGLDQLQSVGDNGVIIPVRNEILYSYLSQQLKNIDEREVNSTNIAFNVEYELLEGLKYKISLGRNIWNYQRKFFRPQYLVYGIDGTLKPTASREQALLNEDFIWSERNSIENIATYNKSYGAHSFDLTGVLAYESLDNKTLGTGVIFSEDATNDLQNLSSGAEALTPVGVDNRSTLAGKMLRLQYNYDDRYLLSGRIRRDGSSKFSDSNKYGTFLGFSAGWNISEEKFFENLNLQSLNNLKIRASWAELGNDQIRDYAYQSVIESGINYPFGPNEELGFGYVQKRFYDKNIKWETTISKNIGIDIAMFKNKLNFTADIYSNDKKDFLLEERLAPSTGTSQPRASGVYDVKVINAGNMINKGMEFALSYKNITEKGLNYQLSATFTKNKNKVTDLNGIQRGYANGRPVLSQGENIDYTTYLAVGHEAGAFFLVKNAGVIKDVAELAEYRTIDASAQLGDMRYIDQNGDNKIDDNDRVYSGSGQSEFEAGFNLNLEYKNFDFFAQTYYAHGAKIYNGAKLYAYQIGRHTDQFYMWTPQNSDSNIPTDRENAFHNNVRARSDYFLEDGTYLRIRNLTVGYTINNSKESVGIEKVRIYLSSVNPFTFTKYEGYDPEVGGDGLFTRGVDRGNYPVTRQFFIGFQLSF</sequence>
<keyword evidence="8" id="KW-0732">Signal</keyword>
<keyword evidence="10" id="KW-0675">Receptor</keyword>
<dbReference type="NCBIfam" id="TIGR04056">
    <property type="entry name" value="OMP_RagA_SusC"/>
    <property type="match status" value="1"/>
</dbReference>
<evidence type="ECO:0000256" key="3">
    <source>
        <dbReference type="ARBA" id="ARBA00022452"/>
    </source>
</evidence>
<evidence type="ECO:0000256" key="5">
    <source>
        <dbReference type="ARBA" id="ARBA00023136"/>
    </source>
</evidence>
<dbReference type="Pfam" id="PF07715">
    <property type="entry name" value="Plug"/>
    <property type="match status" value="1"/>
</dbReference>
<comment type="caution">
    <text evidence="10">The sequence shown here is derived from an EMBL/GenBank/DDBJ whole genome shotgun (WGS) entry which is preliminary data.</text>
</comment>
<keyword evidence="11" id="KW-1185">Reference proteome</keyword>
<keyword evidence="2 7" id="KW-0813">Transport</keyword>
<evidence type="ECO:0000313" key="10">
    <source>
        <dbReference type="EMBL" id="MBJ7880123.1"/>
    </source>
</evidence>
<dbReference type="Gene3D" id="2.60.40.1120">
    <property type="entry name" value="Carboxypeptidase-like, regulatory domain"/>
    <property type="match status" value="1"/>
</dbReference>
<dbReference type="EMBL" id="JAEHJZ010000008">
    <property type="protein sequence ID" value="MBJ7880123.1"/>
    <property type="molecule type" value="Genomic_DNA"/>
</dbReference>
<dbReference type="RefSeq" id="WP_199597949.1">
    <property type="nucleotide sequence ID" value="NZ_JAEHJZ010000008.1"/>
</dbReference>
<evidence type="ECO:0000256" key="8">
    <source>
        <dbReference type="SAM" id="SignalP"/>
    </source>
</evidence>
<dbReference type="SUPFAM" id="SSF56935">
    <property type="entry name" value="Porins"/>
    <property type="match status" value="1"/>
</dbReference>
<dbReference type="InterPro" id="IPR023996">
    <property type="entry name" value="TonB-dep_OMP_SusC/RagA"/>
</dbReference>
<reference evidence="10 11" key="1">
    <citation type="submission" date="2020-09" db="EMBL/GenBank/DDBJ databases">
        <title>Draft genome of Gelidibacter salicanalis PAMC21136.</title>
        <authorList>
            <person name="Park H."/>
        </authorList>
    </citation>
    <scope>NUCLEOTIDE SEQUENCE [LARGE SCALE GENOMIC DNA]</scope>
    <source>
        <strain evidence="10 11">PAMC21136</strain>
    </source>
</reference>
<dbReference type="InterPro" id="IPR023997">
    <property type="entry name" value="TonB-dep_OMP_SusC/RagA_CS"/>
</dbReference>
<dbReference type="PROSITE" id="PS52016">
    <property type="entry name" value="TONB_DEPENDENT_REC_3"/>
    <property type="match status" value="1"/>
</dbReference>
<organism evidence="10 11">
    <name type="scientific">Gelidibacter salicanalis</name>
    <dbReference type="NCBI Taxonomy" id="291193"/>
    <lineage>
        <taxon>Bacteria</taxon>
        <taxon>Pseudomonadati</taxon>
        <taxon>Bacteroidota</taxon>
        <taxon>Flavobacteriia</taxon>
        <taxon>Flavobacteriales</taxon>
        <taxon>Flavobacteriaceae</taxon>
        <taxon>Gelidibacter</taxon>
    </lineage>
</organism>
<keyword evidence="6 7" id="KW-0998">Cell outer membrane</keyword>
<feature type="signal peptide" evidence="8">
    <location>
        <begin position="1"/>
        <end position="28"/>
    </location>
</feature>
<dbReference type="NCBIfam" id="TIGR04057">
    <property type="entry name" value="SusC_RagA_signa"/>
    <property type="match status" value="1"/>
</dbReference>
<keyword evidence="5 7" id="KW-0472">Membrane</keyword>
<feature type="domain" description="TonB-dependent receptor plug" evidence="9">
    <location>
        <begin position="120"/>
        <end position="228"/>
    </location>
</feature>
<feature type="chain" id="PRO_5037298425" evidence="8">
    <location>
        <begin position="29"/>
        <end position="1031"/>
    </location>
</feature>
<dbReference type="Proteomes" id="UP000662373">
    <property type="component" value="Unassembled WGS sequence"/>
</dbReference>
<name>A0A934NHR4_9FLAO</name>
<dbReference type="InterPro" id="IPR036942">
    <property type="entry name" value="Beta-barrel_TonB_sf"/>
</dbReference>
<dbReference type="Pfam" id="PF13715">
    <property type="entry name" value="CarbopepD_reg_2"/>
    <property type="match status" value="1"/>
</dbReference>
<protein>
    <submittedName>
        <fullName evidence="10">TonB-dependent receptor</fullName>
    </submittedName>
</protein>
<dbReference type="Gene3D" id="2.40.170.20">
    <property type="entry name" value="TonB-dependent receptor, beta-barrel domain"/>
    <property type="match status" value="1"/>
</dbReference>
<comment type="similarity">
    <text evidence="7">Belongs to the TonB-dependent receptor family.</text>
</comment>
<dbReference type="SUPFAM" id="SSF49464">
    <property type="entry name" value="Carboxypeptidase regulatory domain-like"/>
    <property type="match status" value="1"/>
</dbReference>
<keyword evidence="3 7" id="KW-1134">Transmembrane beta strand</keyword>
<dbReference type="GO" id="GO:0009279">
    <property type="term" value="C:cell outer membrane"/>
    <property type="evidence" value="ECO:0007669"/>
    <property type="project" value="UniProtKB-SubCell"/>
</dbReference>
<dbReference type="InterPro" id="IPR039426">
    <property type="entry name" value="TonB-dep_rcpt-like"/>
</dbReference>
<dbReference type="Gene3D" id="2.170.130.10">
    <property type="entry name" value="TonB-dependent receptor, plug domain"/>
    <property type="match status" value="1"/>
</dbReference>
<dbReference type="InterPro" id="IPR008969">
    <property type="entry name" value="CarboxyPept-like_regulatory"/>
</dbReference>
<evidence type="ECO:0000256" key="7">
    <source>
        <dbReference type="PROSITE-ProRule" id="PRU01360"/>
    </source>
</evidence>
<proteinExistence type="inferred from homology"/>
<accession>A0A934NHR4</accession>
<dbReference type="InterPro" id="IPR037066">
    <property type="entry name" value="Plug_dom_sf"/>
</dbReference>
<evidence type="ECO:0000256" key="1">
    <source>
        <dbReference type="ARBA" id="ARBA00004571"/>
    </source>
</evidence>
<dbReference type="InterPro" id="IPR012910">
    <property type="entry name" value="Plug_dom"/>
</dbReference>
<dbReference type="AlphaFoldDB" id="A0A934NHR4"/>
<evidence type="ECO:0000313" key="11">
    <source>
        <dbReference type="Proteomes" id="UP000662373"/>
    </source>
</evidence>
<keyword evidence="4 7" id="KW-0812">Transmembrane</keyword>
<comment type="subcellular location">
    <subcellularLocation>
        <location evidence="1 7">Cell outer membrane</location>
        <topology evidence="1 7">Multi-pass membrane protein</topology>
    </subcellularLocation>
</comment>
<evidence type="ECO:0000256" key="6">
    <source>
        <dbReference type="ARBA" id="ARBA00023237"/>
    </source>
</evidence>
<evidence type="ECO:0000259" key="9">
    <source>
        <dbReference type="Pfam" id="PF07715"/>
    </source>
</evidence>
<evidence type="ECO:0000256" key="4">
    <source>
        <dbReference type="ARBA" id="ARBA00022692"/>
    </source>
</evidence>
<evidence type="ECO:0000256" key="2">
    <source>
        <dbReference type="ARBA" id="ARBA00022448"/>
    </source>
</evidence>
<gene>
    <name evidence="10" type="ORF">JEM65_05570</name>
</gene>